<name>A0A1N7RID8_9BURK</name>
<gene>
    <name evidence="1" type="ORF">BN2475_10034</name>
</gene>
<keyword evidence="2" id="KW-1185">Reference proteome</keyword>
<protein>
    <submittedName>
        <fullName evidence="1">Uncharacterized protein</fullName>
    </submittedName>
</protein>
<dbReference type="EMBL" id="CYGX02000001">
    <property type="protein sequence ID" value="SIT34878.1"/>
    <property type="molecule type" value="Genomic_DNA"/>
</dbReference>
<proteinExistence type="predicted"/>
<organism evidence="1 2">
    <name type="scientific">Paraburkholderia ribeironis</name>
    <dbReference type="NCBI Taxonomy" id="1247936"/>
    <lineage>
        <taxon>Bacteria</taxon>
        <taxon>Pseudomonadati</taxon>
        <taxon>Pseudomonadota</taxon>
        <taxon>Betaproteobacteria</taxon>
        <taxon>Burkholderiales</taxon>
        <taxon>Burkholderiaceae</taxon>
        <taxon>Paraburkholderia</taxon>
    </lineage>
</organism>
<evidence type="ECO:0000313" key="1">
    <source>
        <dbReference type="EMBL" id="SIT34878.1"/>
    </source>
</evidence>
<sequence>MFGQQPGFNVRRSSHNSVADRAHVSEYTRLYDDNPSEVDRLAILSAGVQLSGTACLPTSNYPNFCADMDRIELDARVLPADNATAHHRVGYRIRCMGGLRSLHEWQQEWHDARIALPGDLVGWLHFVLPVLDRSATAGIAGQFGQFLPDIVWRQLARRIVVPDRRPKPRPKRPAAARPRVCVQWLQPLTRVIHKWKCPIVN</sequence>
<dbReference type="AlphaFoldDB" id="A0A1N7RID8"/>
<reference evidence="1 2" key="1">
    <citation type="submission" date="2016-12" db="EMBL/GenBank/DDBJ databases">
        <authorList>
            <person name="Song W.-J."/>
            <person name="Kurnit D.M."/>
        </authorList>
    </citation>
    <scope>NUCLEOTIDE SEQUENCE [LARGE SCALE GENOMIC DNA]</scope>
    <source>
        <strain evidence="1 2">STM7296</strain>
    </source>
</reference>
<evidence type="ECO:0000313" key="2">
    <source>
        <dbReference type="Proteomes" id="UP000187012"/>
    </source>
</evidence>
<accession>A0A1N7RID8</accession>
<dbReference type="Proteomes" id="UP000187012">
    <property type="component" value="Unassembled WGS sequence"/>
</dbReference>